<dbReference type="GO" id="GO:0003676">
    <property type="term" value="F:nucleic acid binding"/>
    <property type="evidence" value="ECO:0007669"/>
    <property type="project" value="InterPro"/>
</dbReference>
<dbReference type="EnsemblPlants" id="PGSC0003DMT400019587">
    <property type="protein sequence ID" value="PGSC0003DMT400019587"/>
    <property type="gene ID" value="PGSC0003DMG400007573"/>
</dbReference>
<keyword evidence="3" id="KW-1185">Reference proteome</keyword>
<sequence>MAFAIPTKCGSSNLAEAYAAMVGAAWCVGHGYTKFVLELDSLIVVNMLKERSTENYKLRAIIDDIIQILSQAEVEV</sequence>
<proteinExistence type="predicted"/>
<dbReference type="PANTHER" id="PTHR47723">
    <property type="entry name" value="OS05G0353850 PROTEIN"/>
    <property type="match status" value="1"/>
</dbReference>
<dbReference type="ExpressionAtlas" id="M1ACA1">
    <property type="expression patterns" value="baseline"/>
</dbReference>
<dbReference type="Pfam" id="PF13456">
    <property type="entry name" value="RVT_3"/>
    <property type="match status" value="1"/>
</dbReference>
<dbReference type="InterPro" id="IPR036397">
    <property type="entry name" value="RNaseH_sf"/>
</dbReference>
<dbReference type="OrthoDB" id="298012at2759"/>
<protein>
    <submittedName>
        <fullName evidence="2">Hydroxyphenylpyruvate reductase (HPPR)</fullName>
    </submittedName>
</protein>
<dbReference type="GO" id="GO:0004523">
    <property type="term" value="F:RNA-DNA hybrid ribonuclease activity"/>
    <property type="evidence" value="ECO:0007669"/>
    <property type="project" value="InterPro"/>
</dbReference>
<dbReference type="InterPro" id="IPR012337">
    <property type="entry name" value="RNaseH-like_sf"/>
</dbReference>
<accession>M1ACA1</accession>
<dbReference type="Gene3D" id="3.30.420.10">
    <property type="entry name" value="Ribonuclease H-like superfamily/Ribonuclease H"/>
    <property type="match status" value="1"/>
</dbReference>
<name>M1ACA1_SOLTU</name>
<dbReference type="Gramene" id="PGSC0003DMT400019587">
    <property type="protein sequence ID" value="PGSC0003DMT400019587"/>
    <property type="gene ID" value="PGSC0003DMG400007573"/>
</dbReference>
<feature type="domain" description="RNase H type-1" evidence="1">
    <location>
        <begin position="7"/>
        <end position="72"/>
    </location>
</feature>
<reference evidence="3" key="1">
    <citation type="journal article" date="2011" name="Nature">
        <title>Genome sequence and analysis of the tuber crop potato.</title>
        <authorList>
            <consortium name="The Potato Genome Sequencing Consortium"/>
        </authorList>
    </citation>
    <scope>NUCLEOTIDE SEQUENCE [LARGE SCALE GENOMIC DNA]</scope>
    <source>
        <strain evidence="3">cv. DM1-3 516 R44</strain>
    </source>
</reference>
<dbReference type="PANTHER" id="PTHR47723:SF19">
    <property type="entry name" value="POLYNUCLEOTIDYL TRANSFERASE, RIBONUCLEASE H-LIKE SUPERFAMILY PROTEIN"/>
    <property type="match status" value="1"/>
</dbReference>
<dbReference type="SUPFAM" id="SSF53098">
    <property type="entry name" value="Ribonuclease H-like"/>
    <property type="match status" value="1"/>
</dbReference>
<dbReference type="Proteomes" id="UP000011115">
    <property type="component" value="Unassembled WGS sequence"/>
</dbReference>
<dbReference type="AlphaFoldDB" id="M1ACA1"/>
<reference evidence="2" key="2">
    <citation type="submission" date="2015-06" db="UniProtKB">
        <authorList>
            <consortium name="EnsemblPlants"/>
        </authorList>
    </citation>
    <scope>IDENTIFICATION</scope>
    <source>
        <strain evidence="2">DM1-3 516 R44</strain>
    </source>
</reference>
<dbReference type="InterPro" id="IPR002156">
    <property type="entry name" value="RNaseH_domain"/>
</dbReference>
<dbReference type="InterPro" id="IPR053151">
    <property type="entry name" value="RNase_H-like"/>
</dbReference>
<evidence type="ECO:0000259" key="1">
    <source>
        <dbReference type="Pfam" id="PF13456"/>
    </source>
</evidence>
<dbReference type="HOGENOM" id="CLU_192517_0_0_1"/>
<evidence type="ECO:0000313" key="2">
    <source>
        <dbReference type="EnsemblPlants" id="PGSC0003DMT400019587"/>
    </source>
</evidence>
<evidence type="ECO:0000313" key="3">
    <source>
        <dbReference type="Proteomes" id="UP000011115"/>
    </source>
</evidence>
<organism evidence="2 3">
    <name type="scientific">Solanum tuberosum</name>
    <name type="common">Potato</name>
    <dbReference type="NCBI Taxonomy" id="4113"/>
    <lineage>
        <taxon>Eukaryota</taxon>
        <taxon>Viridiplantae</taxon>
        <taxon>Streptophyta</taxon>
        <taxon>Embryophyta</taxon>
        <taxon>Tracheophyta</taxon>
        <taxon>Spermatophyta</taxon>
        <taxon>Magnoliopsida</taxon>
        <taxon>eudicotyledons</taxon>
        <taxon>Gunneridae</taxon>
        <taxon>Pentapetalae</taxon>
        <taxon>asterids</taxon>
        <taxon>lamiids</taxon>
        <taxon>Solanales</taxon>
        <taxon>Solanaceae</taxon>
        <taxon>Solanoideae</taxon>
        <taxon>Solaneae</taxon>
        <taxon>Solanum</taxon>
    </lineage>
</organism>
<gene>
    <name evidence="2" type="primary">LOC102591956</name>
</gene>